<evidence type="ECO:0000313" key="1">
    <source>
        <dbReference type="EMBL" id="MPN26965.1"/>
    </source>
</evidence>
<dbReference type="AlphaFoldDB" id="A0A645GJS1"/>
<accession>A0A645GJS1</accession>
<dbReference type="EMBL" id="VSSQ01076687">
    <property type="protein sequence ID" value="MPN26965.1"/>
    <property type="molecule type" value="Genomic_DNA"/>
</dbReference>
<organism evidence="1">
    <name type="scientific">bioreactor metagenome</name>
    <dbReference type="NCBI Taxonomy" id="1076179"/>
    <lineage>
        <taxon>unclassified sequences</taxon>
        <taxon>metagenomes</taxon>
        <taxon>ecological metagenomes</taxon>
    </lineage>
</organism>
<gene>
    <name evidence="1" type="ORF">SDC9_174391</name>
</gene>
<proteinExistence type="predicted"/>
<protein>
    <submittedName>
        <fullName evidence="1">Uncharacterized protein</fullName>
    </submittedName>
</protein>
<name>A0A645GJS1_9ZZZZ</name>
<reference evidence="1" key="1">
    <citation type="submission" date="2019-08" db="EMBL/GenBank/DDBJ databases">
        <authorList>
            <person name="Kucharzyk K."/>
            <person name="Murdoch R.W."/>
            <person name="Higgins S."/>
            <person name="Loffler F."/>
        </authorList>
    </citation>
    <scope>NUCLEOTIDE SEQUENCE</scope>
</reference>
<comment type="caution">
    <text evidence="1">The sequence shown here is derived from an EMBL/GenBank/DDBJ whole genome shotgun (WGS) entry which is preliminary data.</text>
</comment>
<sequence length="99" mass="10633">MFVAGKGGLPQLHRMVARGLVVFRLEDQHPPILEAGIAVADDGGAERFFDQVVGEQRIVANAGAVEHVEHVFAIGGSQHALEAQFTDHLGRHVEALVFA</sequence>